<protein>
    <recommendedName>
        <fullName evidence="2">Retrovirus-related Pol polyprotein from transposon TNT 1-94</fullName>
    </recommendedName>
</protein>
<dbReference type="InterPro" id="IPR036875">
    <property type="entry name" value="Znf_CCHC_sf"/>
</dbReference>
<gene>
    <name evidence="1" type="ORF">Tci_046056</name>
</gene>
<dbReference type="AlphaFoldDB" id="A0A6L2MJE5"/>
<dbReference type="GO" id="GO:0008270">
    <property type="term" value="F:zinc ion binding"/>
    <property type="evidence" value="ECO:0007669"/>
    <property type="project" value="InterPro"/>
</dbReference>
<dbReference type="Pfam" id="PF14223">
    <property type="entry name" value="Retrotran_gag_2"/>
    <property type="match status" value="1"/>
</dbReference>
<sequence>MNYLEEQIDGEAMIKSIQNGDQPLPIIAQVSLAGNAQNALPTLKDPKFWTDEEKKSRKIDRLARSLLIQGLPNDIYSLIDRNETAKDSWDALERQMRGSEYGEQDRKAAILYEYETFKATEGEQLLDTYLRYLQVINDLKKSGYKKDNCELNYKFLNNLQPEWKLYGTLMRKTKNLMDINIDALYNILKENQGDVNDALGYKKKAVVVTSDPLTLVAEKTKVSKQKEKFVVSSDSKGSGADDFSESKKITALLAKAFNRRKFYSKPTNNNLRTSSTSQFASKKQEFVKLDDKKEDKKAHDKKRDMSKVKFYNCKKEGHFTKDCKKVKIKDYNYYKTKMLLAKKDSDEQVLLAEDQAWMEFNKISSFAEETIAEVAYYTSESESESEYETLEYYDNYNNYGLFVNNDDDQEFFHDAIESASENFIENPIDSQKDYDKSEVDHNDSEEKEHLVKKKIDEQEILFDKMSRQLVEMNYNVLRLQEKILEKETKISELEGCMSNKDVEIEKCLERVNECENKLHKIRQTNQLIHMIMPYKDTLYHGQKGTGFENPSYFKKPKDLRPSLYDEKVIGLGYTLMFLIHSDEPLETEKFKRASENKIKFEYDYGNLNASYVNEKIKFLDDYFQEIINLDFEKIDSLFQQTSSLKSYVPNVILEKIIYDSEDEVVSLLEKEKANLERIESFKSKGFESSENAISDSENQSENDCHVVENECDKVENSMVITPGMFKLSVSQSVSPILMSKTSCDSKNVETSRPDIMHATCYCARYQVQPTEKHLTAVKWILRYLKDTIHMGLWYPKDTGFELTAFLDSDHVGCLDSRKSTSGGIQFLGGDKLMRTQLTDYGFYFDKIPMSCDSKAAIAISYNHVQHSRTKHIDVRYHFIKEKVEKGIVELFFVETEYQLADLTKYQLADLFTKDLPVERFKYLVRRLGMRCLTPAELEALANESA</sequence>
<accession>A0A6L2MJE5</accession>
<evidence type="ECO:0000313" key="1">
    <source>
        <dbReference type="EMBL" id="GEU74078.1"/>
    </source>
</evidence>
<dbReference type="CDD" id="cd09272">
    <property type="entry name" value="RNase_HI_RT_Ty1"/>
    <property type="match status" value="1"/>
</dbReference>
<comment type="caution">
    <text evidence="1">The sequence shown here is derived from an EMBL/GenBank/DDBJ whole genome shotgun (WGS) entry which is preliminary data.</text>
</comment>
<evidence type="ECO:0008006" key="2">
    <source>
        <dbReference type="Google" id="ProtNLM"/>
    </source>
</evidence>
<proteinExistence type="predicted"/>
<organism evidence="1">
    <name type="scientific">Tanacetum cinerariifolium</name>
    <name type="common">Dalmatian daisy</name>
    <name type="synonym">Chrysanthemum cinerariifolium</name>
    <dbReference type="NCBI Taxonomy" id="118510"/>
    <lineage>
        <taxon>Eukaryota</taxon>
        <taxon>Viridiplantae</taxon>
        <taxon>Streptophyta</taxon>
        <taxon>Embryophyta</taxon>
        <taxon>Tracheophyta</taxon>
        <taxon>Spermatophyta</taxon>
        <taxon>Magnoliopsida</taxon>
        <taxon>eudicotyledons</taxon>
        <taxon>Gunneridae</taxon>
        <taxon>Pentapetalae</taxon>
        <taxon>asterids</taxon>
        <taxon>campanulids</taxon>
        <taxon>Asterales</taxon>
        <taxon>Asteraceae</taxon>
        <taxon>Asteroideae</taxon>
        <taxon>Anthemideae</taxon>
        <taxon>Anthemidinae</taxon>
        <taxon>Tanacetum</taxon>
    </lineage>
</organism>
<dbReference type="GO" id="GO:0003676">
    <property type="term" value="F:nucleic acid binding"/>
    <property type="evidence" value="ECO:0007669"/>
    <property type="project" value="InterPro"/>
</dbReference>
<name>A0A6L2MJE5_TANCI</name>
<dbReference type="PANTHER" id="PTHR11439">
    <property type="entry name" value="GAG-POL-RELATED RETROTRANSPOSON"/>
    <property type="match status" value="1"/>
</dbReference>
<dbReference type="EMBL" id="BKCJ010006814">
    <property type="protein sequence ID" value="GEU74078.1"/>
    <property type="molecule type" value="Genomic_DNA"/>
</dbReference>
<dbReference type="PANTHER" id="PTHR11439:SF483">
    <property type="entry name" value="PEPTIDE SYNTHASE GLIP-LIKE, PUTATIVE (AFU_ORTHOLOGUE AFUA_3G12920)-RELATED"/>
    <property type="match status" value="1"/>
</dbReference>
<reference evidence="1" key="1">
    <citation type="journal article" date="2019" name="Sci. Rep.">
        <title>Draft genome of Tanacetum cinerariifolium, the natural source of mosquito coil.</title>
        <authorList>
            <person name="Yamashiro T."/>
            <person name="Shiraishi A."/>
            <person name="Satake H."/>
            <person name="Nakayama K."/>
        </authorList>
    </citation>
    <scope>NUCLEOTIDE SEQUENCE</scope>
</reference>
<dbReference type="SUPFAM" id="SSF57756">
    <property type="entry name" value="Retrovirus zinc finger-like domains"/>
    <property type="match status" value="1"/>
</dbReference>